<dbReference type="AlphaFoldDB" id="A0A1G4RWR8"/>
<evidence type="ECO:0000256" key="1">
    <source>
        <dbReference type="SAM" id="SignalP"/>
    </source>
</evidence>
<accession>A0A1G4RWR8</accession>
<dbReference type="STRING" id="177413.SAMN05660859_1995"/>
<organism evidence="2 3">
    <name type="scientific">Ancylobacter rudongensis</name>
    <dbReference type="NCBI Taxonomy" id="177413"/>
    <lineage>
        <taxon>Bacteria</taxon>
        <taxon>Pseudomonadati</taxon>
        <taxon>Pseudomonadota</taxon>
        <taxon>Alphaproteobacteria</taxon>
        <taxon>Hyphomicrobiales</taxon>
        <taxon>Xanthobacteraceae</taxon>
        <taxon>Ancylobacter</taxon>
    </lineage>
</organism>
<evidence type="ECO:0000313" key="2">
    <source>
        <dbReference type="EMBL" id="SCW61290.1"/>
    </source>
</evidence>
<protein>
    <submittedName>
        <fullName evidence="2">Uncharacterized protein</fullName>
    </submittedName>
</protein>
<proteinExistence type="predicted"/>
<dbReference type="Proteomes" id="UP000198889">
    <property type="component" value="Unassembled WGS sequence"/>
</dbReference>
<reference evidence="3" key="1">
    <citation type="submission" date="2016-10" db="EMBL/GenBank/DDBJ databases">
        <authorList>
            <person name="Varghese N."/>
            <person name="Submissions S."/>
        </authorList>
    </citation>
    <scope>NUCLEOTIDE SEQUENCE [LARGE SCALE GENOMIC DNA]</scope>
    <source>
        <strain evidence="3">CGMCC 1.1761</strain>
    </source>
</reference>
<keyword evidence="1" id="KW-0732">Signal</keyword>
<feature type="chain" id="PRO_5011631405" evidence="1">
    <location>
        <begin position="24"/>
        <end position="129"/>
    </location>
</feature>
<name>A0A1G4RWR8_9HYPH</name>
<sequence>MRSHVTSASIGLFLALAAVPAVAEPLSGPEIKDRIGGELVRLSTPYGLTLPLIYRDDGVVSGDLSGFSIGAMLAPREEGRWWVKDDRLCQKWPSWYDGRTHCFTITSLGPDKIAWTRDDGLSGTAEMGR</sequence>
<dbReference type="RefSeq" id="WP_091438547.1">
    <property type="nucleotide sequence ID" value="NZ_FMTP01000002.1"/>
</dbReference>
<gene>
    <name evidence="2" type="ORF">SAMN05660859_1995</name>
</gene>
<evidence type="ECO:0000313" key="3">
    <source>
        <dbReference type="Proteomes" id="UP000198889"/>
    </source>
</evidence>
<dbReference type="EMBL" id="FMTP01000002">
    <property type="protein sequence ID" value="SCW61290.1"/>
    <property type="molecule type" value="Genomic_DNA"/>
</dbReference>
<keyword evidence="3" id="KW-1185">Reference proteome</keyword>
<feature type="signal peptide" evidence="1">
    <location>
        <begin position="1"/>
        <end position="23"/>
    </location>
</feature>